<accession>A0A1G2NF43</accession>
<dbReference type="EMBL" id="MHSA01000010">
    <property type="protein sequence ID" value="OHA34684.1"/>
    <property type="molecule type" value="Genomic_DNA"/>
</dbReference>
<dbReference type="AlphaFoldDB" id="A0A1G2NF43"/>
<dbReference type="Proteomes" id="UP000177797">
    <property type="component" value="Unassembled WGS sequence"/>
</dbReference>
<organism evidence="1 2">
    <name type="scientific">Candidatus Taylorbacteria bacterium RIFCSPLOWO2_01_FULL_48_100</name>
    <dbReference type="NCBI Taxonomy" id="1802322"/>
    <lineage>
        <taxon>Bacteria</taxon>
        <taxon>Candidatus Tayloriibacteriota</taxon>
    </lineage>
</organism>
<protein>
    <submittedName>
        <fullName evidence="1">Uncharacterized protein</fullName>
    </submittedName>
</protein>
<evidence type="ECO:0000313" key="1">
    <source>
        <dbReference type="EMBL" id="OHA34684.1"/>
    </source>
</evidence>
<gene>
    <name evidence="1" type="ORF">A2938_00345</name>
</gene>
<reference evidence="1 2" key="1">
    <citation type="journal article" date="2016" name="Nat. Commun.">
        <title>Thousands of microbial genomes shed light on interconnected biogeochemical processes in an aquifer system.</title>
        <authorList>
            <person name="Anantharaman K."/>
            <person name="Brown C.T."/>
            <person name="Hug L.A."/>
            <person name="Sharon I."/>
            <person name="Castelle C.J."/>
            <person name="Probst A.J."/>
            <person name="Thomas B.C."/>
            <person name="Singh A."/>
            <person name="Wilkins M.J."/>
            <person name="Karaoz U."/>
            <person name="Brodie E.L."/>
            <person name="Williams K.H."/>
            <person name="Hubbard S.S."/>
            <person name="Banfield J.F."/>
        </authorList>
    </citation>
    <scope>NUCLEOTIDE SEQUENCE [LARGE SCALE GENOMIC DNA]</scope>
</reference>
<evidence type="ECO:0000313" key="2">
    <source>
        <dbReference type="Proteomes" id="UP000177797"/>
    </source>
</evidence>
<comment type="caution">
    <text evidence="1">The sequence shown here is derived from an EMBL/GenBank/DDBJ whole genome shotgun (WGS) entry which is preliminary data.</text>
</comment>
<sequence>MPEKTQYIFARSEQSIFSEIYFPKRAAYQDTIFNALRFGYNEEAVKEYLCENAPELLAEFKDYPALFDPNDYTNTRRVKTPVSVVEARKRIAMYQSPFKGWSIYSVDGVFFDDDTKVMYEEAVQVIRIMFRFESSYTAMAAQAVCGDVLRCVLFSCIARQGRLYEHKLWGKAEERQFIKSHAPWSAHKRMFVEQHFADITREINKWIDDRALFIFAYLVRKFGKKVLTEQLYEKEIWVINLFDQNLNVIRRIESDITHP</sequence>
<name>A0A1G2NF43_9BACT</name>
<proteinExistence type="predicted"/>